<keyword evidence="6" id="KW-0645">Protease</keyword>
<keyword evidence="4" id="KW-1003">Cell membrane</keyword>
<evidence type="ECO:0000256" key="7">
    <source>
        <dbReference type="ARBA" id="ARBA00022676"/>
    </source>
</evidence>
<reference evidence="21" key="1">
    <citation type="submission" date="2017-09" db="EMBL/GenBank/DDBJ databases">
        <title>Depth-based differentiation of microbial function through sediment-hosted aquifers and enrichment of novel symbionts in the deep terrestrial subsurface.</title>
        <authorList>
            <person name="Probst A.J."/>
            <person name="Ladd B."/>
            <person name="Jarett J.K."/>
            <person name="Geller-Mcgrath D.E."/>
            <person name="Sieber C.M.K."/>
            <person name="Emerson J.B."/>
            <person name="Anantharaman K."/>
            <person name="Thomas B.C."/>
            <person name="Malmstrom R."/>
            <person name="Stieglmeier M."/>
            <person name="Klingl A."/>
            <person name="Woyke T."/>
            <person name="Ryan C.M."/>
            <person name="Banfield J.F."/>
        </authorList>
    </citation>
    <scope>NUCLEOTIDE SEQUENCE [LARGE SCALE GENOMIC DNA]</scope>
</reference>
<dbReference type="Pfam" id="PF00905">
    <property type="entry name" value="Transpeptidase"/>
    <property type="match status" value="1"/>
</dbReference>
<dbReference type="GO" id="GO:0006508">
    <property type="term" value="P:proteolysis"/>
    <property type="evidence" value="ECO:0007669"/>
    <property type="project" value="UniProtKB-KW"/>
</dbReference>
<evidence type="ECO:0000256" key="17">
    <source>
        <dbReference type="SAM" id="MobiDB-lite"/>
    </source>
</evidence>
<dbReference type="GO" id="GO:0009002">
    <property type="term" value="F:serine-type D-Ala-D-Ala carboxypeptidase activity"/>
    <property type="evidence" value="ECO:0007669"/>
    <property type="project" value="UniProtKB-EC"/>
</dbReference>
<evidence type="ECO:0000256" key="14">
    <source>
        <dbReference type="ARBA" id="ARBA00023316"/>
    </source>
</evidence>
<evidence type="ECO:0000256" key="4">
    <source>
        <dbReference type="ARBA" id="ARBA00022475"/>
    </source>
</evidence>
<evidence type="ECO:0000256" key="16">
    <source>
        <dbReference type="ARBA" id="ARBA00049902"/>
    </source>
</evidence>
<evidence type="ECO:0000256" key="9">
    <source>
        <dbReference type="ARBA" id="ARBA00022801"/>
    </source>
</evidence>
<evidence type="ECO:0000256" key="5">
    <source>
        <dbReference type="ARBA" id="ARBA00022645"/>
    </source>
</evidence>
<dbReference type="GO" id="GO:0009252">
    <property type="term" value="P:peptidoglycan biosynthetic process"/>
    <property type="evidence" value="ECO:0007669"/>
    <property type="project" value="UniProtKB-KW"/>
</dbReference>
<evidence type="ECO:0000256" key="2">
    <source>
        <dbReference type="ARBA" id="ARBA00007090"/>
    </source>
</evidence>
<organism evidence="20 21">
    <name type="scientific">Candidatus Shapirobacteria bacterium CG09_land_8_20_14_0_10_38_17</name>
    <dbReference type="NCBI Taxonomy" id="1974884"/>
    <lineage>
        <taxon>Bacteria</taxon>
        <taxon>Candidatus Shapironibacteriota</taxon>
    </lineage>
</organism>
<evidence type="ECO:0000259" key="18">
    <source>
        <dbReference type="Pfam" id="PF00905"/>
    </source>
</evidence>
<comment type="similarity">
    <text evidence="3">In the N-terminal section; belongs to the glycosyltransferase 51 family.</text>
</comment>
<keyword evidence="5" id="KW-0121">Carboxypeptidase</keyword>
<feature type="domain" description="Glycosyl transferase family 51" evidence="19">
    <location>
        <begin position="80"/>
        <end position="255"/>
    </location>
</feature>
<evidence type="ECO:0000256" key="3">
    <source>
        <dbReference type="ARBA" id="ARBA00007739"/>
    </source>
</evidence>
<keyword evidence="13" id="KW-0511">Multifunctional enzyme</keyword>
<proteinExistence type="inferred from homology"/>
<keyword evidence="14" id="KW-0961">Cell wall biogenesis/degradation</keyword>
<dbReference type="NCBIfam" id="TIGR02074">
    <property type="entry name" value="PBP_1a_fam"/>
    <property type="match status" value="1"/>
</dbReference>
<evidence type="ECO:0000256" key="12">
    <source>
        <dbReference type="ARBA" id="ARBA00023136"/>
    </source>
</evidence>
<dbReference type="SUPFAM" id="SSF56601">
    <property type="entry name" value="beta-lactamase/transpeptidase-like"/>
    <property type="match status" value="1"/>
</dbReference>
<dbReference type="Proteomes" id="UP000231282">
    <property type="component" value="Unassembled WGS sequence"/>
</dbReference>
<dbReference type="GO" id="GO:0008955">
    <property type="term" value="F:peptidoglycan glycosyltransferase activity"/>
    <property type="evidence" value="ECO:0007669"/>
    <property type="project" value="UniProtKB-EC"/>
</dbReference>
<evidence type="ECO:0000256" key="6">
    <source>
        <dbReference type="ARBA" id="ARBA00022670"/>
    </source>
</evidence>
<dbReference type="PANTHER" id="PTHR32282">
    <property type="entry name" value="BINDING PROTEIN TRANSPEPTIDASE, PUTATIVE-RELATED"/>
    <property type="match status" value="1"/>
</dbReference>
<gene>
    <name evidence="20" type="ORF">COT63_00260</name>
</gene>
<dbReference type="Gene3D" id="3.40.710.10">
    <property type="entry name" value="DD-peptidase/beta-lactamase superfamily"/>
    <property type="match status" value="1"/>
</dbReference>
<keyword evidence="12" id="KW-0472">Membrane</keyword>
<evidence type="ECO:0000313" key="21">
    <source>
        <dbReference type="Proteomes" id="UP000231282"/>
    </source>
</evidence>
<keyword evidence="9" id="KW-0378">Hydrolase</keyword>
<dbReference type="InterPro" id="IPR023346">
    <property type="entry name" value="Lysozyme-like_dom_sf"/>
</dbReference>
<evidence type="ECO:0000313" key="20">
    <source>
        <dbReference type="EMBL" id="PIS15381.1"/>
    </source>
</evidence>
<keyword evidence="7" id="KW-0328">Glycosyltransferase</keyword>
<accession>A0A2H0WRY4</accession>
<dbReference type="GO" id="GO:0071555">
    <property type="term" value="P:cell wall organization"/>
    <property type="evidence" value="ECO:0007669"/>
    <property type="project" value="UniProtKB-KW"/>
</dbReference>
<dbReference type="GO" id="GO:0005886">
    <property type="term" value="C:plasma membrane"/>
    <property type="evidence" value="ECO:0007669"/>
    <property type="project" value="UniProtKB-SubCell"/>
</dbReference>
<name>A0A2H0WRY4_9BACT</name>
<keyword evidence="10" id="KW-0133">Cell shape</keyword>
<keyword evidence="8" id="KW-0808">Transferase</keyword>
<dbReference type="GO" id="GO:0030288">
    <property type="term" value="C:outer membrane-bounded periplasmic space"/>
    <property type="evidence" value="ECO:0007669"/>
    <property type="project" value="TreeGrafter"/>
</dbReference>
<comment type="subcellular location">
    <subcellularLocation>
        <location evidence="1">Cell membrane</location>
    </subcellularLocation>
</comment>
<dbReference type="SUPFAM" id="SSF53955">
    <property type="entry name" value="Lysozyme-like"/>
    <property type="match status" value="1"/>
</dbReference>
<feature type="domain" description="Penicillin-binding protein transpeptidase" evidence="18">
    <location>
        <begin position="345"/>
        <end position="629"/>
    </location>
</feature>
<protein>
    <submittedName>
        <fullName evidence="20">Penicillin-binding protein</fullName>
    </submittedName>
</protein>
<evidence type="ECO:0000256" key="1">
    <source>
        <dbReference type="ARBA" id="ARBA00004236"/>
    </source>
</evidence>
<evidence type="ECO:0000256" key="15">
    <source>
        <dbReference type="ARBA" id="ARBA00034000"/>
    </source>
</evidence>
<dbReference type="FunFam" id="1.10.3810.10:FF:000001">
    <property type="entry name" value="Penicillin-binding protein 1A"/>
    <property type="match status" value="1"/>
</dbReference>
<feature type="region of interest" description="Disordered" evidence="17">
    <location>
        <begin position="845"/>
        <end position="870"/>
    </location>
</feature>
<dbReference type="GO" id="GO:0008658">
    <property type="term" value="F:penicillin binding"/>
    <property type="evidence" value="ECO:0007669"/>
    <property type="project" value="InterPro"/>
</dbReference>
<evidence type="ECO:0000256" key="10">
    <source>
        <dbReference type="ARBA" id="ARBA00022960"/>
    </source>
</evidence>
<keyword evidence="11" id="KW-0573">Peptidoglycan synthesis</keyword>
<dbReference type="InterPro" id="IPR050396">
    <property type="entry name" value="Glycosyltr_51/Transpeptidase"/>
</dbReference>
<feature type="compositionally biased region" description="Low complexity" evidence="17">
    <location>
        <begin position="860"/>
        <end position="870"/>
    </location>
</feature>
<dbReference type="GO" id="GO:0008360">
    <property type="term" value="P:regulation of cell shape"/>
    <property type="evidence" value="ECO:0007669"/>
    <property type="project" value="UniProtKB-KW"/>
</dbReference>
<comment type="caution">
    <text evidence="20">The sequence shown here is derived from an EMBL/GenBank/DDBJ whole genome shotgun (WGS) entry which is preliminary data.</text>
</comment>
<evidence type="ECO:0000256" key="11">
    <source>
        <dbReference type="ARBA" id="ARBA00022984"/>
    </source>
</evidence>
<comment type="catalytic activity">
    <reaction evidence="16">
        <text>[GlcNAc-(1-&gt;4)-Mur2Ac(oyl-L-Ala-gamma-D-Glu-L-Lys-D-Ala-D-Ala)](n)-di-trans,octa-cis-undecaprenyl diphosphate + beta-D-GlcNAc-(1-&gt;4)-Mur2Ac(oyl-L-Ala-gamma-D-Glu-L-Lys-D-Ala-D-Ala)-di-trans,octa-cis-undecaprenyl diphosphate = [GlcNAc-(1-&gt;4)-Mur2Ac(oyl-L-Ala-gamma-D-Glu-L-Lys-D-Ala-D-Ala)](n+1)-di-trans,octa-cis-undecaprenyl diphosphate + di-trans,octa-cis-undecaprenyl diphosphate + H(+)</text>
        <dbReference type="Rhea" id="RHEA:23708"/>
        <dbReference type="Rhea" id="RHEA-COMP:9602"/>
        <dbReference type="Rhea" id="RHEA-COMP:9603"/>
        <dbReference type="ChEBI" id="CHEBI:15378"/>
        <dbReference type="ChEBI" id="CHEBI:58405"/>
        <dbReference type="ChEBI" id="CHEBI:60033"/>
        <dbReference type="ChEBI" id="CHEBI:78435"/>
        <dbReference type="EC" id="2.4.99.28"/>
    </reaction>
</comment>
<dbReference type="InterPro" id="IPR001460">
    <property type="entry name" value="PCN-bd_Tpept"/>
</dbReference>
<dbReference type="InterPro" id="IPR001264">
    <property type="entry name" value="Glyco_trans_51"/>
</dbReference>
<comment type="similarity">
    <text evidence="2">In the C-terminal section; belongs to the transpeptidase family.</text>
</comment>
<dbReference type="Gene3D" id="1.10.3810.10">
    <property type="entry name" value="Biosynthetic peptidoglycan transglycosylase-like"/>
    <property type="match status" value="1"/>
</dbReference>
<evidence type="ECO:0000259" key="19">
    <source>
        <dbReference type="Pfam" id="PF00912"/>
    </source>
</evidence>
<evidence type="ECO:0000256" key="13">
    <source>
        <dbReference type="ARBA" id="ARBA00023268"/>
    </source>
</evidence>
<dbReference type="InterPro" id="IPR012338">
    <property type="entry name" value="Beta-lactam/transpept-like"/>
</dbReference>
<dbReference type="Pfam" id="PF00912">
    <property type="entry name" value="Transgly"/>
    <property type="match status" value="1"/>
</dbReference>
<dbReference type="AlphaFoldDB" id="A0A2H0WRY4"/>
<comment type="catalytic activity">
    <reaction evidence="15">
        <text>Preferential cleavage: (Ac)2-L-Lys-D-Ala-|-D-Ala. Also transpeptidation of peptidyl-alanyl moieties that are N-acyl substituents of D-alanine.</text>
        <dbReference type="EC" id="3.4.16.4"/>
    </reaction>
</comment>
<dbReference type="EMBL" id="PEZH01000006">
    <property type="protein sequence ID" value="PIS15381.1"/>
    <property type="molecule type" value="Genomic_DNA"/>
</dbReference>
<sequence length="870" mass="96982">MDWFETWRAKIIKMRRKRFNHRRIKKSFSFKKIVLVFLIFLFVCFLGTVVTFAWLARDLPQPGKVVRREGFATRIYDRNGQLLYDIYQQEKRTPVSLEQIPESLRQATIAVEDEEFYQHQGFSLRGIGRALYNIVFRRRLQGGSTLTQQLVKNVLLSPERTLSRKIREFILAIQIEAKFSKDEILEMYLNEAPYGGTARGVEAASELYFDKSASKLSLVEAAILAGFPQSPTAYSPFGADPEAYVGRAEHVLRQMSENGYITQEEEEKATKELSYIEFAPRSSDFSASHFVMYVKKLLVERFGEEMVEAGGLKVTTTLDLDLQEKAEEIVAQEIEKVINLNITNGGAVVLDPKTGEILAMVGSRDYNEPNFGKVNVTLALRQPGSAIKPVTYVAALKRGYTAAYLIMDTKTEFPGVSANKPYVPVNYDGKYHGPMQVRFALGNSINLAAVKMLAQVGLRNMLEVAYSMGLSTLEPTAENLSRLGLSVTLGGGEVRLLELVSAYSAFANGGFKIMPVAILKVENKEGEILEEFKPSQGKRVLTSGEAFIISDILADNNARLIAFGPNSALNIAGLKVAVKTGTTNDMRDNWTVGWTPQVMTGVWVGNNDNSEMKSVASGITGAAPIWRKIILAALEDKSKVGFSVPEDVVTAEVDEVSGARSHDGFPSRLEYFIKGTESQGEDRVHLKLKICKSEGKLASPLDITRGDYEEKEFFVFSEEDLFAGPDGENRWQKGIDEWVNSQGDSRYHSPTEYCSTANEVGIQFEEPNDRDTVQNEFKVKVKPLVLGEVEWVKIYADDREKQTFNRPPYEVNLVLSDGPHKVKAKVHSQDGKEAEKEISIGVNVPWNWSPTPTPTPTLTPTPGFSPSLSP</sequence>
<dbReference type="InterPro" id="IPR036950">
    <property type="entry name" value="PBP_transglycosylase"/>
</dbReference>
<evidence type="ECO:0000256" key="8">
    <source>
        <dbReference type="ARBA" id="ARBA00022679"/>
    </source>
</evidence>
<dbReference type="PANTHER" id="PTHR32282:SF11">
    <property type="entry name" value="PENICILLIN-BINDING PROTEIN 1B"/>
    <property type="match status" value="1"/>
</dbReference>